<sequence>MTLEDFDYGIEVMSAGFLFFFSKLCDKTSLESLALKDFAFFDSEVSSLSCVLHFSGVLSSSSSSLTSSSFTSSTSLQPSLVLRRFDYALFV</sequence>
<dbReference type="Gramene" id="KGN45932">
    <property type="protein sequence ID" value="KGN45932"/>
    <property type="gene ID" value="Csa_6G024400"/>
</dbReference>
<dbReference type="EMBL" id="CM002927">
    <property type="protein sequence ID" value="KGN45932.1"/>
    <property type="molecule type" value="Genomic_DNA"/>
</dbReference>
<name>A0A0A0KC33_CUCSA</name>
<dbReference type="Proteomes" id="UP000029981">
    <property type="component" value="Chromosome 6"/>
</dbReference>
<accession>A0A0A0KC33</accession>
<reference evidence="1 2" key="1">
    <citation type="journal article" date="2009" name="Nat. Genet.">
        <title>The genome of the cucumber, Cucumis sativus L.</title>
        <authorList>
            <person name="Huang S."/>
            <person name="Li R."/>
            <person name="Zhang Z."/>
            <person name="Li L."/>
            <person name="Gu X."/>
            <person name="Fan W."/>
            <person name="Lucas W.J."/>
            <person name="Wang X."/>
            <person name="Xie B."/>
            <person name="Ni P."/>
            <person name="Ren Y."/>
            <person name="Zhu H."/>
            <person name="Li J."/>
            <person name="Lin K."/>
            <person name="Jin W."/>
            <person name="Fei Z."/>
            <person name="Li G."/>
            <person name="Staub J."/>
            <person name="Kilian A."/>
            <person name="van der Vossen E.A."/>
            <person name="Wu Y."/>
            <person name="Guo J."/>
            <person name="He J."/>
            <person name="Jia Z."/>
            <person name="Ren Y."/>
            <person name="Tian G."/>
            <person name="Lu Y."/>
            <person name="Ruan J."/>
            <person name="Qian W."/>
            <person name="Wang M."/>
            <person name="Huang Q."/>
            <person name="Li B."/>
            <person name="Xuan Z."/>
            <person name="Cao J."/>
            <person name="Asan"/>
            <person name="Wu Z."/>
            <person name="Zhang J."/>
            <person name="Cai Q."/>
            <person name="Bai Y."/>
            <person name="Zhao B."/>
            <person name="Han Y."/>
            <person name="Li Y."/>
            <person name="Li X."/>
            <person name="Wang S."/>
            <person name="Shi Q."/>
            <person name="Liu S."/>
            <person name="Cho W.K."/>
            <person name="Kim J.Y."/>
            <person name="Xu Y."/>
            <person name="Heller-Uszynska K."/>
            <person name="Miao H."/>
            <person name="Cheng Z."/>
            <person name="Zhang S."/>
            <person name="Wu J."/>
            <person name="Yang Y."/>
            <person name="Kang H."/>
            <person name="Li M."/>
            <person name="Liang H."/>
            <person name="Ren X."/>
            <person name="Shi Z."/>
            <person name="Wen M."/>
            <person name="Jian M."/>
            <person name="Yang H."/>
            <person name="Zhang G."/>
            <person name="Yang Z."/>
            <person name="Chen R."/>
            <person name="Liu S."/>
            <person name="Li J."/>
            <person name="Ma L."/>
            <person name="Liu H."/>
            <person name="Zhou Y."/>
            <person name="Zhao J."/>
            <person name="Fang X."/>
            <person name="Li G."/>
            <person name="Fang L."/>
            <person name="Li Y."/>
            <person name="Liu D."/>
            <person name="Zheng H."/>
            <person name="Zhang Y."/>
            <person name="Qin N."/>
            <person name="Li Z."/>
            <person name="Yang G."/>
            <person name="Yang S."/>
            <person name="Bolund L."/>
            <person name="Kristiansen K."/>
            <person name="Zheng H."/>
            <person name="Li S."/>
            <person name="Zhang X."/>
            <person name="Yang H."/>
            <person name="Wang J."/>
            <person name="Sun R."/>
            <person name="Zhang B."/>
            <person name="Jiang S."/>
            <person name="Wang J."/>
            <person name="Du Y."/>
            <person name="Li S."/>
        </authorList>
    </citation>
    <scope>NUCLEOTIDE SEQUENCE [LARGE SCALE GENOMIC DNA]</scope>
    <source>
        <strain evidence="2">cv. 9930</strain>
    </source>
</reference>
<reference evidence="1 2" key="3">
    <citation type="journal article" date="2010" name="BMC Genomics">
        <title>Transcriptome sequencing and comparative analysis of cucumber flowers with different sex types.</title>
        <authorList>
            <person name="Guo S."/>
            <person name="Zheng Y."/>
            <person name="Joung J.G."/>
            <person name="Liu S."/>
            <person name="Zhang Z."/>
            <person name="Crasta O.R."/>
            <person name="Sobral B.W."/>
            <person name="Xu Y."/>
            <person name="Huang S."/>
            <person name="Fei Z."/>
        </authorList>
    </citation>
    <scope>NUCLEOTIDE SEQUENCE [LARGE SCALE GENOMIC DNA]</scope>
    <source>
        <strain evidence="2">cv. 9930</strain>
    </source>
</reference>
<gene>
    <name evidence="1" type="ORF">Csa_6G024400</name>
</gene>
<keyword evidence="2" id="KW-1185">Reference proteome</keyword>
<evidence type="ECO:0000313" key="1">
    <source>
        <dbReference type="EMBL" id="KGN45932.1"/>
    </source>
</evidence>
<reference evidence="1 2" key="2">
    <citation type="journal article" date="2009" name="PLoS ONE">
        <title>An integrated genetic and cytogenetic map of the cucumber genome.</title>
        <authorList>
            <person name="Ren Y."/>
            <person name="Zhang Z."/>
            <person name="Liu J."/>
            <person name="Staub J.E."/>
            <person name="Han Y."/>
            <person name="Cheng Z."/>
            <person name="Li X."/>
            <person name="Lu J."/>
            <person name="Miao H."/>
            <person name="Kang H."/>
            <person name="Xie B."/>
            <person name="Gu X."/>
            <person name="Wang X."/>
            <person name="Du Y."/>
            <person name="Jin W."/>
            <person name="Huang S."/>
        </authorList>
    </citation>
    <scope>NUCLEOTIDE SEQUENCE [LARGE SCALE GENOMIC DNA]</scope>
    <source>
        <strain evidence="2">cv. 9930</strain>
    </source>
</reference>
<organism evidence="1 2">
    <name type="scientific">Cucumis sativus</name>
    <name type="common">Cucumber</name>
    <dbReference type="NCBI Taxonomy" id="3659"/>
    <lineage>
        <taxon>Eukaryota</taxon>
        <taxon>Viridiplantae</taxon>
        <taxon>Streptophyta</taxon>
        <taxon>Embryophyta</taxon>
        <taxon>Tracheophyta</taxon>
        <taxon>Spermatophyta</taxon>
        <taxon>Magnoliopsida</taxon>
        <taxon>eudicotyledons</taxon>
        <taxon>Gunneridae</taxon>
        <taxon>Pentapetalae</taxon>
        <taxon>rosids</taxon>
        <taxon>fabids</taxon>
        <taxon>Cucurbitales</taxon>
        <taxon>Cucurbitaceae</taxon>
        <taxon>Benincaseae</taxon>
        <taxon>Cucumis</taxon>
    </lineage>
</organism>
<reference evidence="1 2" key="4">
    <citation type="journal article" date="2011" name="BMC Genomics">
        <title>RNA-Seq improves annotation of protein-coding genes in the cucumber genome.</title>
        <authorList>
            <person name="Li Z."/>
            <person name="Zhang Z."/>
            <person name="Yan P."/>
            <person name="Huang S."/>
            <person name="Fei Z."/>
            <person name="Lin K."/>
        </authorList>
    </citation>
    <scope>NUCLEOTIDE SEQUENCE [LARGE SCALE GENOMIC DNA]</scope>
    <source>
        <strain evidence="2">cv. 9930</strain>
    </source>
</reference>
<proteinExistence type="predicted"/>
<protein>
    <submittedName>
        <fullName evidence="1">Uncharacterized protein</fullName>
    </submittedName>
</protein>
<dbReference type="AlphaFoldDB" id="A0A0A0KC33"/>
<evidence type="ECO:0000313" key="2">
    <source>
        <dbReference type="Proteomes" id="UP000029981"/>
    </source>
</evidence>